<comment type="caution">
    <text evidence="3">The sequence shown here is derived from an EMBL/GenBank/DDBJ whole genome shotgun (WGS) entry which is preliminary data.</text>
</comment>
<keyword evidence="1" id="KW-0812">Transmembrane</keyword>
<sequence length="321" mass="35761">HSDFQGYAKPLRLLRASEPKLRTNGSSEEKPIRLLDTESLYRIKLQTSKNYGSDLTDMISGVSICVIDENGSSILQRLPAAFSGESFDIDMNKSLHFQRGSIDEFSFEGPNLGRIVAVWIGLESGQWRISGMNLTVQPQNNISSAENSRPGLCYQFEIDDILLGEKTEFSMMEFRPHSVATPDDESHPLPNPSNEERMKQYADLKFSLLLYDALLVLGGASFISVDDASYAAFLTGGVAGFIYLLLIQRWVDGLSVVVVPGEKKFNIFFPIVMLFAFLALLNKYYDPPYGSVVLRSEDIIFGMMGFVMCKVAVALASFKQI</sequence>
<keyword evidence="1" id="KW-1133">Transmembrane helix</keyword>
<reference evidence="3 4" key="1">
    <citation type="journal article" date="2013" name="BMC Genomics">
        <title>The miniature genome of a carnivorous plant Genlisea aurea contains a low number of genes and short non-coding sequences.</title>
        <authorList>
            <person name="Leushkin E.V."/>
            <person name="Sutormin R.A."/>
            <person name="Nabieva E.R."/>
            <person name="Penin A.A."/>
            <person name="Kondrashov A.S."/>
            <person name="Logacheva M.D."/>
        </authorList>
    </citation>
    <scope>NUCLEOTIDE SEQUENCE [LARGE SCALE GENOMIC DNA]</scope>
</reference>
<evidence type="ECO:0000313" key="3">
    <source>
        <dbReference type="EMBL" id="EPS61755.1"/>
    </source>
</evidence>
<dbReference type="AlphaFoldDB" id="S8C4E4"/>
<gene>
    <name evidence="3" type="ORF">M569_13041</name>
</gene>
<dbReference type="PANTHER" id="PTHR36330">
    <property type="entry name" value="LIPASE/LIPOOXYGENASE, PLAT/LH2 FAMILY PROTEIN"/>
    <property type="match status" value="1"/>
</dbReference>
<dbReference type="InterPro" id="IPR056657">
    <property type="entry name" value="DUF7755"/>
</dbReference>
<keyword evidence="1" id="KW-0472">Membrane</keyword>
<feature type="transmembrane region" description="Helical" evidence="1">
    <location>
        <begin position="206"/>
        <end position="223"/>
    </location>
</feature>
<evidence type="ECO:0000256" key="1">
    <source>
        <dbReference type="SAM" id="Phobius"/>
    </source>
</evidence>
<protein>
    <recommendedName>
        <fullName evidence="2">DUF7755 domain-containing protein</fullName>
    </recommendedName>
</protein>
<feature type="transmembrane region" description="Helical" evidence="1">
    <location>
        <begin position="267"/>
        <end position="285"/>
    </location>
</feature>
<dbReference type="EMBL" id="AUSU01006611">
    <property type="protein sequence ID" value="EPS61755.1"/>
    <property type="molecule type" value="Genomic_DNA"/>
</dbReference>
<feature type="non-terminal residue" evidence="3">
    <location>
        <position position="1"/>
    </location>
</feature>
<organism evidence="3 4">
    <name type="scientific">Genlisea aurea</name>
    <dbReference type="NCBI Taxonomy" id="192259"/>
    <lineage>
        <taxon>Eukaryota</taxon>
        <taxon>Viridiplantae</taxon>
        <taxon>Streptophyta</taxon>
        <taxon>Embryophyta</taxon>
        <taxon>Tracheophyta</taxon>
        <taxon>Spermatophyta</taxon>
        <taxon>Magnoliopsida</taxon>
        <taxon>eudicotyledons</taxon>
        <taxon>Gunneridae</taxon>
        <taxon>Pentapetalae</taxon>
        <taxon>asterids</taxon>
        <taxon>lamiids</taxon>
        <taxon>Lamiales</taxon>
        <taxon>Lentibulariaceae</taxon>
        <taxon>Genlisea</taxon>
    </lineage>
</organism>
<feature type="transmembrane region" description="Helical" evidence="1">
    <location>
        <begin position="300"/>
        <end position="318"/>
    </location>
</feature>
<dbReference type="SUPFAM" id="SSF49723">
    <property type="entry name" value="Lipase/lipooxygenase domain (PLAT/LH2 domain)"/>
    <property type="match status" value="1"/>
</dbReference>
<feature type="transmembrane region" description="Helical" evidence="1">
    <location>
        <begin position="229"/>
        <end position="246"/>
    </location>
</feature>
<name>S8C4E4_9LAMI</name>
<proteinExistence type="predicted"/>
<dbReference type="PANTHER" id="PTHR36330:SF2">
    <property type="entry name" value="LIPASE_LIPOOXYGENASE, PLAT_LH2 FAMILY PROTEIN"/>
    <property type="match status" value="1"/>
</dbReference>
<dbReference type="Gene3D" id="2.60.60.20">
    <property type="entry name" value="PLAT/LH2 domain"/>
    <property type="match status" value="1"/>
</dbReference>
<dbReference type="Proteomes" id="UP000015453">
    <property type="component" value="Unassembled WGS sequence"/>
</dbReference>
<dbReference type="InterPro" id="IPR036392">
    <property type="entry name" value="PLAT/LH2_dom_sf"/>
</dbReference>
<dbReference type="Pfam" id="PF24938">
    <property type="entry name" value="DUF7755"/>
    <property type="match status" value="1"/>
</dbReference>
<dbReference type="OrthoDB" id="2018869at2759"/>
<accession>S8C4E4</accession>
<keyword evidence="4" id="KW-1185">Reference proteome</keyword>
<evidence type="ECO:0000259" key="2">
    <source>
        <dbReference type="Pfam" id="PF24938"/>
    </source>
</evidence>
<feature type="non-terminal residue" evidence="3">
    <location>
        <position position="321"/>
    </location>
</feature>
<feature type="domain" description="DUF7755" evidence="2">
    <location>
        <begin position="39"/>
        <end position="179"/>
    </location>
</feature>
<evidence type="ECO:0000313" key="4">
    <source>
        <dbReference type="Proteomes" id="UP000015453"/>
    </source>
</evidence>